<evidence type="ECO:0000256" key="3">
    <source>
        <dbReference type="ARBA" id="ARBA00022692"/>
    </source>
</evidence>
<feature type="domain" description="EXS" evidence="8">
    <location>
        <begin position="453"/>
        <end position="654"/>
    </location>
</feature>
<dbReference type="GO" id="GO:0005737">
    <property type="term" value="C:cytoplasm"/>
    <property type="evidence" value="ECO:0007669"/>
    <property type="project" value="TreeGrafter"/>
</dbReference>
<feature type="transmembrane region" description="Helical" evidence="7">
    <location>
        <begin position="370"/>
        <end position="389"/>
    </location>
</feature>
<evidence type="ECO:0000256" key="6">
    <source>
        <dbReference type="SAM" id="MobiDB-lite"/>
    </source>
</evidence>
<dbReference type="InterPro" id="IPR004331">
    <property type="entry name" value="SPX_dom"/>
</dbReference>
<reference evidence="11" key="1">
    <citation type="journal article" date="2011" name="Genome Res.">
        <title>Phylogeny-wide analysis of social amoeba genomes highlights ancient origins for complex intercellular communication.</title>
        <authorList>
            <person name="Heidel A.J."/>
            <person name="Lawal H.M."/>
            <person name="Felder M."/>
            <person name="Schilde C."/>
            <person name="Helps N.R."/>
            <person name="Tunggal B."/>
            <person name="Rivero F."/>
            <person name="John U."/>
            <person name="Schleicher M."/>
            <person name="Eichinger L."/>
            <person name="Platzer M."/>
            <person name="Noegel A.A."/>
            <person name="Schaap P."/>
            <person name="Gloeckner G."/>
        </authorList>
    </citation>
    <scope>NUCLEOTIDE SEQUENCE [LARGE SCALE GENOMIC DNA]</scope>
    <source>
        <strain evidence="11">SH3</strain>
    </source>
</reference>
<dbReference type="RefSeq" id="XP_004351215.1">
    <property type="nucleotide sequence ID" value="XM_004351163.1"/>
</dbReference>
<dbReference type="OrthoDB" id="9970435at2759"/>
<keyword evidence="3 7" id="KW-0812">Transmembrane</keyword>
<keyword evidence="5 7" id="KW-0472">Membrane</keyword>
<dbReference type="Pfam" id="PF03124">
    <property type="entry name" value="EXS"/>
    <property type="match status" value="1"/>
</dbReference>
<evidence type="ECO:0000259" key="9">
    <source>
        <dbReference type="PROSITE" id="PS51382"/>
    </source>
</evidence>
<feature type="transmembrane region" description="Helical" evidence="7">
    <location>
        <begin position="524"/>
        <end position="548"/>
    </location>
</feature>
<evidence type="ECO:0000256" key="1">
    <source>
        <dbReference type="ARBA" id="ARBA00004141"/>
    </source>
</evidence>
<keyword evidence="11" id="KW-1185">Reference proteome</keyword>
<feature type="region of interest" description="Disordered" evidence="6">
    <location>
        <begin position="52"/>
        <end position="109"/>
    </location>
</feature>
<dbReference type="GO" id="GO:0016020">
    <property type="term" value="C:membrane"/>
    <property type="evidence" value="ECO:0007669"/>
    <property type="project" value="UniProtKB-SubCell"/>
</dbReference>
<dbReference type="OMA" id="GHAQKML"/>
<dbReference type="InterPro" id="IPR004342">
    <property type="entry name" value="EXS_C"/>
</dbReference>
<evidence type="ECO:0000313" key="11">
    <source>
        <dbReference type="Proteomes" id="UP000007797"/>
    </source>
</evidence>
<organism evidence="10 11">
    <name type="scientific">Cavenderia fasciculata</name>
    <name type="common">Slime mold</name>
    <name type="synonym">Dictyostelium fasciculatum</name>
    <dbReference type="NCBI Taxonomy" id="261658"/>
    <lineage>
        <taxon>Eukaryota</taxon>
        <taxon>Amoebozoa</taxon>
        <taxon>Evosea</taxon>
        <taxon>Eumycetozoa</taxon>
        <taxon>Dictyostelia</taxon>
        <taxon>Acytosteliales</taxon>
        <taxon>Cavenderiaceae</taxon>
        <taxon>Cavenderia</taxon>
    </lineage>
</organism>
<evidence type="ECO:0000256" key="7">
    <source>
        <dbReference type="SAM" id="Phobius"/>
    </source>
</evidence>
<comment type="subcellular location">
    <subcellularLocation>
        <location evidence="1">Membrane</location>
        <topology evidence="1">Multi-pass membrane protein</topology>
    </subcellularLocation>
</comment>
<feature type="transmembrane region" description="Helical" evidence="7">
    <location>
        <begin position="493"/>
        <end position="512"/>
    </location>
</feature>
<dbReference type="CDD" id="cd14447">
    <property type="entry name" value="SPX"/>
    <property type="match status" value="1"/>
</dbReference>
<dbReference type="KEGG" id="dfa:DFA_10965"/>
<dbReference type="PANTHER" id="PTHR10783:SF46">
    <property type="entry name" value="PROTEIN ERD1 HOMOLOG 2"/>
    <property type="match status" value="1"/>
</dbReference>
<dbReference type="EMBL" id="GL883028">
    <property type="protein sequence ID" value="EGG14707.1"/>
    <property type="molecule type" value="Genomic_DNA"/>
</dbReference>
<evidence type="ECO:0000313" key="10">
    <source>
        <dbReference type="EMBL" id="EGG14707.1"/>
    </source>
</evidence>
<evidence type="ECO:0000256" key="4">
    <source>
        <dbReference type="ARBA" id="ARBA00022989"/>
    </source>
</evidence>
<feature type="transmembrane region" description="Helical" evidence="7">
    <location>
        <begin position="569"/>
        <end position="588"/>
    </location>
</feature>
<evidence type="ECO:0008006" key="12">
    <source>
        <dbReference type="Google" id="ProtNLM"/>
    </source>
</evidence>
<name>F4QBW9_CACFS</name>
<feature type="compositionally biased region" description="Polar residues" evidence="6">
    <location>
        <begin position="68"/>
        <end position="85"/>
    </location>
</feature>
<dbReference type="GeneID" id="14866653"/>
<evidence type="ECO:0000256" key="2">
    <source>
        <dbReference type="ARBA" id="ARBA00009665"/>
    </source>
</evidence>
<dbReference type="AlphaFoldDB" id="F4QBW9"/>
<dbReference type="PANTHER" id="PTHR10783">
    <property type="entry name" value="XENOTROPIC AND POLYTROPIC RETROVIRUS RECEPTOR 1-RELATED"/>
    <property type="match status" value="1"/>
</dbReference>
<feature type="transmembrane region" description="Helical" evidence="7">
    <location>
        <begin position="311"/>
        <end position="330"/>
    </location>
</feature>
<comment type="similarity">
    <text evidence="2">Belongs to the SYG1 (TC 2.A.94) family.</text>
</comment>
<feature type="region of interest" description="Disordered" evidence="6">
    <location>
        <begin position="648"/>
        <end position="668"/>
    </location>
</feature>
<dbReference type="Proteomes" id="UP000007797">
    <property type="component" value="Unassembled WGS sequence"/>
</dbReference>
<dbReference type="Pfam" id="PF03105">
    <property type="entry name" value="SPX"/>
    <property type="match status" value="2"/>
</dbReference>
<sequence length="731" mass="84580">MRGDRESSEMKFGKQLRYECVSEWRIKYISYGKLKKYLRYLYVRQQKQDQQQLQLQQDHHQQQKQQQDGSTTPNQPIVDGSQSPENIKFDTLRVSPPMPSTLAPNIKLDGDSTTINASADDHEVYDEKSRLLAPVVSPSVGSSSSYPIYQSPAEKEQLFMSKIKEEIKKINEFFSLKEKDIILHYNKLTEHCGMILKEKNPSPKVLKNIQKAFAELYKGLTMLENYVTLNYMGFSKILKKFDKMAGKNDKERNLENIEKELFYQSKSWRNMKEDVELLYCKIFKIDKLATARIKLRPTSLSQTTNYHMLKLGFANGFSLAALAFIIILFVSPPPGNPDWSKFVSVVPIFRAVAVPILAVWLWGANIPAEVYPITLVTFFLIVVFFPFRFFHRKSRLLLFVTLGNVMMTPFGSTKFRALYLGDVLTSMVKTIFDWEYTACYIFSGDWEINSGGRCNRVNQIALPIISGLPLLWRFMQCILRYRETKQRIHLGNCSKYAVGFSVVLFSALNGNYLNYPEPWTPSRILWCICFILATLYMYVWDVLVDWGFMWMGKPRPLLRQSLMYKRYLWAYYYAIFSNLIFRFAWTLSVTPLEFNIGINSELFVTILATVELFRRFTWSIFRVENEHISNSLQYHAFDFSEAPWKDEIKNGTNNANNNNAQNASGSGSGKGSILGGSFGNAGMADGEFPNSSANWYNAASQYYSKNSMIDSKFDIRNYLPWNRNKKSKDNE</sequence>
<accession>F4QBW9</accession>
<feature type="compositionally biased region" description="Low complexity" evidence="6">
    <location>
        <begin position="650"/>
        <end position="665"/>
    </location>
</feature>
<evidence type="ECO:0000256" key="5">
    <source>
        <dbReference type="ARBA" id="ARBA00023136"/>
    </source>
</evidence>
<protein>
    <recommendedName>
        <fullName evidence="12">SPX domain-containing protein</fullName>
    </recommendedName>
</protein>
<evidence type="ECO:0000259" key="8">
    <source>
        <dbReference type="PROSITE" id="PS51380"/>
    </source>
</evidence>
<feature type="domain" description="SPX" evidence="9">
    <location>
        <begin position="10"/>
        <end position="255"/>
    </location>
</feature>
<dbReference type="PROSITE" id="PS51380">
    <property type="entry name" value="EXS"/>
    <property type="match status" value="1"/>
</dbReference>
<feature type="transmembrane region" description="Helical" evidence="7">
    <location>
        <begin position="342"/>
        <end position="364"/>
    </location>
</feature>
<gene>
    <name evidence="10" type="ORF">DFA_10965</name>
</gene>
<keyword evidence="4 7" id="KW-1133">Transmembrane helix</keyword>
<proteinExistence type="inferred from homology"/>
<dbReference type="PROSITE" id="PS51382">
    <property type="entry name" value="SPX"/>
    <property type="match status" value="1"/>
</dbReference>